<dbReference type="KEGG" id="cdep:91090421"/>
<gene>
    <name evidence="1" type="ORF">L203_106213</name>
</gene>
<evidence type="ECO:0000313" key="1">
    <source>
        <dbReference type="EMBL" id="WVN90968.1"/>
    </source>
</evidence>
<sequence length="201" mass="22714">MSNSKGKDTHNQLSSLSQIASPNTPITALKHDHTKSYSRIISFEPSSPVCHTDLGISFSHSNIPSPSIPYSRTLCNPASLHCAQLRNGFSTKQPVASAECQTSLISVAYDSWEGDSRDISEDCFIAAIQRGEVIPVGRVGDEDRYFDRWEDYGFTGGNWVMQGSYEMRDQRSWHEDKKERRAWTEDARMDGGRRKSWYLTV</sequence>
<dbReference type="GeneID" id="91090421"/>
<protein>
    <submittedName>
        <fullName evidence="1">Uncharacterized protein</fullName>
    </submittedName>
</protein>
<reference evidence="1" key="2">
    <citation type="journal article" date="2022" name="Elife">
        <title>Obligate sexual reproduction of a homothallic fungus closely related to the Cryptococcus pathogenic species complex.</title>
        <authorList>
            <person name="Passer A.R."/>
            <person name="Clancey S.A."/>
            <person name="Shea T."/>
            <person name="David-Palma M."/>
            <person name="Averette A.F."/>
            <person name="Boekhout T."/>
            <person name="Porcel B.M."/>
            <person name="Nowrousian M."/>
            <person name="Cuomo C.A."/>
            <person name="Sun S."/>
            <person name="Heitman J."/>
            <person name="Coelho M.A."/>
        </authorList>
    </citation>
    <scope>NUCLEOTIDE SEQUENCE</scope>
    <source>
        <strain evidence="1">CBS 7841</strain>
    </source>
</reference>
<dbReference type="RefSeq" id="XP_066071668.1">
    <property type="nucleotide sequence ID" value="XM_066215571.1"/>
</dbReference>
<proteinExistence type="predicted"/>
<dbReference type="AlphaFoldDB" id="A0A1E3IVJ5"/>
<reference evidence="1" key="1">
    <citation type="submission" date="2016-06" db="EMBL/GenBank/DDBJ databases">
        <authorList>
            <person name="Cuomo C."/>
            <person name="Litvintseva A."/>
            <person name="Heitman J."/>
            <person name="Chen Y."/>
            <person name="Sun S."/>
            <person name="Springer D."/>
            <person name="Dromer F."/>
            <person name="Young S."/>
            <person name="Zeng Q."/>
            <person name="Chapman S."/>
            <person name="Gujja S."/>
            <person name="Saif S."/>
            <person name="Birren B."/>
        </authorList>
    </citation>
    <scope>NUCLEOTIDE SEQUENCE</scope>
    <source>
        <strain evidence="1">CBS 7841</strain>
    </source>
</reference>
<accession>A0A1E3IVJ5</accession>
<name>A0A1E3IVJ5_9TREE</name>
<organism evidence="1 2">
    <name type="scientific">Cryptococcus depauperatus CBS 7841</name>
    <dbReference type="NCBI Taxonomy" id="1295531"/>
    <lineage>
        <taxon>Eukaryota</taxon>
        <taxon>Fungi</taxon>
        <taxon>Dikarya</taxon>
        <taxon>Basidiomycota</taxon>
        <taxon>Agaricomycotina</taxon>
        <taxon>Tremellomycetes</taxon>
        <taxon>Tremellales</taxon>
        <taxon>Cryptococcaceae</taxon>
        <taxon>Cryptococcus</taxon>
    </lineage>
</organism>
<dbReference type="VEuPathDB" id="FungiDB:L203_00923"/>
<reference evidence="1" key="3">
    <citation type="submission" date="2024-01" db="EMBL/GenBank/DDBJ databases">
        <authorList>
            <person name="Coelho M.A."/>
            <person name="David-Palma M."/>
            <person name="Shea T."/>
            <person name="Sun S."/>
            <person name="Cuomo C.A."/>
            <person name="Heitman J."/>
        </authorList>
    </citation>
    <scope>NUCLEOTIDE SEQUENCE</scope>
    <source>
        <strain evidence="1">CBS 7841</strain>
    </source>
</reference>
<dbReference type="Proteomes" id="UP000094043">
    <property type="component" value="Chromosome 8"/>
</dbReference>
<dbReference type="EMBL" id="CP143791">
    <property type="protein sequence ID" value="WVN90968.1"/>
    <property type="molecule type" value="Genomic_DNA"/>
</dbReference>
<keyword evidence="2" id="KW-1185">Reference proteome</keyword>
<evidence type="ECO:0000313" key="2">
    <source>
        <dbReference type="Proteomes" id="UP000094043"/>
    </source>
</evidence>